<accession>A0A9D1CYH0</accession>
<gene>
    <name evidence="1" type="ORF">IAB27_00775</name>
</gene>
<evidence type="ECO:0000313" key="1">
    <source>
        <dbReference type="EMBL" id="HIQ90150.1"/>
    </source>
</evidence>
<dbReference type="EMBL" id="DVFV01000020">
    <property type="protein sequence ID" value="HIQ90150.1"/>
    <property type="molecule type" value="Genomic_DNA"/>
</dbReference>
<evidence type="ECO:0000313" key="2">
    <source>
        <dbReference type="Proteomes" id="UP000886786"/>
    </source>
</evidence>
<comment type="caution">
    <text evidence="1">The sequence shown here is derived from an EMBL/GenBank/DDBJ whole genome shotgun (WGS) entry which is preliminary data.</text>
</comment>
<dbReference type="Proteomes" id="UP000886786">
    <property type="component" value="Unassembled WGS sequence"/>
</dbReference>
<dbReference type="AlphaFoldDB" id="A0A9D1CYH0"/>
<proteinExistence type="predicted"/>
<protein>
    <submittedName>
        <fullName evidence="1">Uncharacterized protein</fullName>
    </submittedName>
</protein>
<reference evidence="1" key="1">
    <citation type="submission" date="2020-10" db="EMBL/GenBank/DDBJ databases">
        <authorList>
            <person name="Gilroy R."/>
        </authorList>
    </citation>
    <scope>NUCLEOTIDE SEQUENCE</scope>
    <source>
        <strain evidence="1">CHK147-3167</strain>
    </source>
</reference>
<name>A0A9D1CYH0_9FIRM</name>
<organism evidence="1 2">
    <name type="scientific">Candidatus Coprosoma intestinipullorum</name>
    <dbReference type="NCBI Taxonomy" id="2840752"/>
    <lineage>
        <taxon>Bacteria</taxon>
        <taxon>Bacillati</taxon>
        <taxon>Bacillota</taxon>
        <taxon>Bacillota incertae sedis</taxon>
        <taxon>Candidatus Coprosoma</taxon>
    </lineage>
</organism>
<sequence length="234" mass="27718">MILNEVRNYLAKIFKTGVNSDNLALTITKKIEDNFGDKVVAVFSGTQDSLVIDMGVEIIKITALQKKDNFSFTDYFKDSFSILRPDFEIAYHTGVKNLFNKEIVITVLGQRKLDMKSTSYADLARLYCDLRDEGYVWNDIKLQNVGKDNNRAYLIDYGDVFNRRYENDYNKKLDFNANVYPYYNEIYDKILMIRKSVYDLDKRKKVTDRYLESAGKKLEHYYRKLDKKREHMRF</sequence>
<reference evidence="1" key="2">
    <citation type="journal article" date="2021" name="PeerJ">
        <title>Extensive microbial diversity within the chicken gut microbiome revealed by metagenomics and culture.</title>
        <authorList>
            <person name="Gilroy R."/>
            <person name="Ravi A."/>
            <person name="Getino M."/>
            <person name="Pursley I."/>
            <person name="Horton D.L."/>
            <person name="Alikhan N.F."/>
            <person name="Baker D."/>
            <person name="Gharbi K."/>
            <person name="Hall N."/>
            <person name="Watson M."/>
            <person name="Adriaenssens E.M."/>
            <person name="Foster-Nyarko E."/>
            <person name="Jarju S."/>
            <person name="Secka A."/>
            <person name="Antonio M."/>
            <person name="Oren A."/>
            <person name="Chaudhuri R.R."/>
            <person name="La Ragione R."/>
            <person name="Hildebrand F."/>
            <person name="Pallen M.J."/>
        </authorList>
    </citation>
    <scope>NUCLEOTIDE SEQUENCE</scope>
    <source>
        <strain evidence="1">CHK147-3167</strain>
    </source>
</reference>